<gene>
    <name evidence="1" type="ORF">HDID_LOCUS10283</name>
    <name evidence="2" type="ORF">WMSIL1_LOCUS5560</name>
</gene>
<protein>
    <submittedName>
        <fullName evidence="5">39S ribosomal protein L42, mitochondrial</fullName>
    </submittedName>
</protein>
<dbReference type="Proteomes" id="UP000321570">
    <property type="component" value="Unassembled WGS sequence"/>
</dbReference>
<dbReference type="Pfam" id="PF10210">
    <property type="entry name" value="MRP-S32"/>
    <property type="match status" value="1"/>
</dbReference>
<evidence type="ECO:0000313" key="3">
    <source>
        <dbReference type="Proteomes" id="UP000274504"/>
    </source>
</evidence>
<dbReference type="AlphaFoldDB" id="A0A0R3SX39"/>
<dbReference type="InterPro" id="IPR019346">
    <property type="entry name" value="Ribosomal_mL42"/>
</dbReference>
<dbReference type="EMBL" id="CABIJS010000177">
    <property type="protein sequence ID" value="VUZ45443.1"/>
    <property type="molecule type" value="Genomic_DNA"/>
</dbReference>
<reference evidence="2 4" key="3">
    <citation type="submission" date="2019-07" db="EMBL/GenBank/DDBJ databases">
        <authorList>
            <person name="Jastrzebski P J."/>
            <person name="Paukszto L."/>
            <person name="Jastrzebski P J."/>
        </authorList>
    </citation>
    <scope>NUCLEOTIDE SEQUENCE [LARGE SCALE GENOMIC DNA]</scope>
    <source>
        <strain evidence="2 4">WMS-il1</strain>
    </source>
</reference>
<evidence type="ECO:0000313" key="1">
    <source>
        <dbReference type="EMBL" id="VDL63029.1"/>
    </source>
</evidence>
<name>A0A0R3SX39_HYMDI</name>
<accession>A0A0R3SX39</accession>
<proteinExistence type="predicted"/>
<evidence type="ECO:0000313" key="2">
    <source>
        <dbReference type="EMBL" id="VUZ45443.1"/>
    </source>
</evidence>
<dbReference type="Proteomes" id="UP000274504">
    <property type="component" value="Unassembled WGS sequence"/>
</dbReference>
<dbReference type="WBParaSite" id="HDID_0001028501-mRNA-1">
    <property type="protein sequence ID" value="HDID_0001028501-mRNA-1"/>
    <property type="gene ID" value="HDID_0001028501"/>
</dbReference>
<reference evidence="1 3" key="2">
    <citation type="submission" date="2018-11" db="EMBL/GenBank/DDBJ databases">
        <authorList>
            <consortium name="Pathogen Informatics"/>
        </authorList>
    </citation>
    <scope>NUCLEOTIDE SEQUENCE [LARGE SCALE GENOMIC DNA]</scope>
</reference>
<evidence type="ECO:0000313" key="4">
    <source>
        <dbReference type="Proteomes" id="UP000321570"/>
    </source>
</evidence>
<keyword evidence="4" id="KW-1185">Reference proteome</keyword>
<reference evidence="5" key="1">
    <citation type="submission" date="2017-02" db="UniProtKB">
        <authorList>
            <consortium name="WormBaseParasite"/>
        </authorList>
    </citation>
    <scope>IDENTIFICATION</scope>
</reference>
<evidence type="ECO:0000313" key="5">
    <source>
        <dbReference type="WBParaSite" id="HDID_0001028501-mRNA-1"/>
    </source>
</evidence>
<dbReference type="OrthoDB" id="1107506at2759"/>
<dbReference type="EMBL" id="UYSG01011603">
    <property type="protein sequence ID" value="VDL63029.1"/>
    <property type="molecule type" value="Genomic_DNA"/>
</dbReference>
<sequence>MSLSKLSMIVRSCVSGFSSRASVVSKDGAMIICWHPKQDIPYENTKPITRDLESLKRPFSPLRVQLDYTSNPTIKEVADSLCKSARTLKPNRTERAFSPYYWDDEILRKRL</sequence>
<organism evidence="5">
    <name type="scientific">Hymenolepis diminuta</name>
    <name type="common">Rat tapeworm</name>
    <dbReference type="NCBI Taxonomy" id="6216"/>
    <lineage>
        <taxon>Eukaryota</taxon>
        <taxon>Metazoa</taxon>
        <taxon>Spiralia</taxon>
        <taxon>Lophotrochozoa</taxon>
        <taxon>Platyhelminthes</taxon>
        <taxon>Cestoda</taxon>
        <taxon>Eucestoda</taxon>
        <taxon>Cyclophyllidea</taxon>
        <taxon>Hymenolepididae</taxon>
        <taxon>Hymenolepis</taxon>
    </lineage>
</organism>